<dbReference type="CDD" id="cd04094">
    <property type="entry name" value="eSelB_III"/>
    <property type="match status" value="1"/>
</dbReference>
<dbReference type="GO" id="GO:0003746">
    <property type="term" value="F:translation elongation factor activity"/>
    <property type="evidence" value="ECO:0007669"/>
    <property type="project" value="UniProtKB-KW"/>
</dbReference>
<dbReference type="PANTHER" id="PTHR43721">
    <property type="entry name" value="ELONGATION FACTOR TU-RELATED"/>
    <property type="match status" value="1"/>
</dbReference>
<dbReference type="Gene3D" id="3.40.50.300">
    <property type="entry name" value="P-loop containing nucleotide triphosphate hydrolases"/>
    <property type="match status" value="1"/>
</dbReference>
<dbReference type="Gene3D" id="2.40.30.10">
    <property type="entry name" value="Translation factors"/>
    <property type="match status" value="2"/>
</dbReference>
<dbReference type="SUPFAM" id="SSF50447">
    <property type="entry name" value="Translation proteins"/>
    <property type="match status" value="1"/>
</dbReference>
<dbReference type="AlphaFoldDB" id="A0A099T0R5"/>
<protein>
    <submittedName>
        <fullName evidence="3">Elongation factor Tu</fullName>
    </submittedName>
</protein>
<comment type="caution">
    <text evidence="3">The sequence shown here is derived from an EMBL/GenBank/DDBJ whole genome shotgun (WGS) entry which is preliminary data.</text>
</comment>
<dbReference type="PANTHER" id="PTHR43721:SF11">
    <property type="entry name" value="SELENOCYSTEINE-SPECIFIC ELONGATION FACTOR"/>
    <property type="match status" value="1"/>
</dbReference>
<evidence type="ECO:0000259" key="1">
    <source>
        <dbReference type="Pfam" id="PF00009"/>
    </source>
</evidence>
<dbReference type="InterPro" id="IPR027417">
    <property type="entry name" value="P-loop_NTPase"/>
</dbReference>
<dbReference type="OrthoDB" id="30874at2157"/>
<dbReference type="GO" id="GO:0003924">
    <property type="term" value="F:GTPase activity"/>
    <property type="evidence" value="ECO:0007669"/>
    <property type="project" value="InterPro"/>
</dbReference>
<dbReference type="InterPro" id="IPR004161">
    <property type="entry name" value="EFTu-like_2"/>
</dbReference>
<evidence type="ECO:0000259" key="2">
    <source>
        <dbReference type="Pfam" id="PF03144"/>
    </source>
</evidence>
<keyword evidence="4" id="KW-1185">Reference proteome</keyword>
<dbReference type="SUPFAM" id="SSF52540">
    <property type="entry name" value="P-loop containing nucleoside triphosphate hydrolases"/>
    <property type="match status" value="1"/>
</dbReference>
<evidence type="ECO:0000313" key="3">
    <source>
        <dbReference type="EMBL" id="KGK98514.1"/>
    </source>
</evidence>
<accession>A0A099T0R5</accession>
<dbReference type="InterPro" id="IPR000795">
    <property type="entry name" value="T_Tr_GTP-bd_dom"/>
</dbReference>
<feature type="domain" description="Tr-type G" evidence="1">
    <location>
        <begin position="24"/>
        <end position="151"/>
    </location>
</feature>
<dbReference type="Proteomes" id="UP000029859">
    <property type="component" value="Unassembled WGS sequence"/>
</dbReference>
<dbReference type="InterPro" id="IPR050055">
    <property type="entry name" value="EF-Tu_GTPase"/>
</dbReference>
<proteinExistence type="predicted"/>
<feature type="domain" description="Translation elongation factor EFTu-like" evidence="2">
    <location>
        <begin position="183"/>
        <end position="248"/>
    </location>
</feature>
<evidence type="ECO:0000313" key="4">
    <source>
        <dbReference type="Proteomes" id="UP000029859"/>
    </source>
</evidence>
<dbReference type="Pfam" id="PF03144">
    <property type="entry name" value="GTP_EFTU_D2"/>
    <property type="match status" value="1"/>
</dbReference>
<dbReference type="GO" id="GO:0005525">
    <property type="term" value="F:GTP binding"/>
    <property type="evidence" value="ECO:0007669"/>
    <property type="project" value="InterPro"/>
</dbReference>
<keyword evidence="3" id="KW-0648">Protein biosynthesis</keyword>
<gene>
    <name evidence="3" type="ORF">LI82_12540</name>
</gene>
<reference evidence="3 4" key="1">
    <citation type="submission" date="2014-09" db="EMBL/GenBank/DDBJ databases">
        <title>Draft genome sequence of an obligately methylotrophic methanogen, Methanococcoides methylutens, isolated from marine sediment.</title>
        <authorList>
            <person name="Guan Y."/>
            <person name="Ngugi D.K."/>
            <person name="Blom J."/>
            <person name="Ali S."/>
            <person name="Ferry J.G."/>
            <person name="Stingl U."/>
        </authorList>
    </citation>
    <scope>NUCLEOTIDE SEQUENCE [LARGE SCALE GENOMIC DNA]</scope>
    <source>
        <strain evidence="3 4">DSM 2657</strain>
    </source>
</reference>
<dbReference type="EMBL" id="JRHO01000014">
    <property type="protein sequence ID" value="KGK98514.1"/>
    <property type="molecule type" value="Genomic_DNA"/>
</dbReference>
<dbReference type="CDD" id="cd03696">
    <property type="entry name" value="SelB_II"/>
    <property type="match status" value="1"/>
</dbReference>
<keyword evidence="3" id="KW-0251">Elongation factor</keyword>
<dbReference type="RefSeq" id="WP_048196058.1">
    <property type="nucleotide sequence ID" value="NZ_CAAGSM010000004.1"/>
</dbReference>
<dbReference type="InterPro" id="IPR009000">
    <property type="entry name" value="Transl_B-barrel_sf"/>
</dbReference>
<organism evidence="3 4">
    <name type="scientific">Methanococcoides methylutens</name>
    <dbReference type="NCBI Taxonomy" id="2226"/>
    <lineage>
        <taxon>Archaea</taxon>
        <taxon>Methanobacteriati</taxon>
        <taxon>Methanobacteriota</taxon>
        <taxon>Stenosarchaea group</taxon>
        <taxon>Methanomicrobia</taxon>
        <taxon>Methanosarcinales</taxon>
        <taxon>Methanosarcinaceae</taxon>
        <taxon>Methanococcoides</taxon>
    </lineage>
</organism>
<sequence>MTKITIIGSEKSGKTTLASKLGKKGNTADITMYDFSKNDKVLTTIDAVGYPTSIKPMVTAFNLSDIVLLCVPPEGLDAHTGECIIALDLLGYKHGIIVLTKADTSYPFALDELKEKLKKVTTGTSLENWEYISISTTSFEGMEELKEMIFDMGDVVAQEQEELNDLPTRVVIDQSFNVTGIGCVVLGIVMQGTLKAKDKLVAFPTDKTIEVRSIQLHDVDAKSAPAGARVGLALKNVQSKDVERGFILSEKEDVTEDLTLKCKFSPFSKGFAIGDVPHIFVGLQSSPMRVEKIVVNGEEVERTTTDAECIVTLLGSKLLAYNESDRFVICNLDDKQRFAGYGYKA</sequence>
<dbReference type="Pfam" id="PF00009">
    <property type="entry name" value="GTP_EFTU"/>
    <property type="match status" value="1"/>
</dbReference>
<dbReference type="GO" id="GO:0001514">
    <property type="term" value="P:selenocysteine incorporation"/>
    <property type="evidence" value="ECO:0007669"/>
    <property type="project" value="TreeGrafter"/>
</dbReference>
<name>A0A099T0R5_METMT</name>